<keyword evidence="2" id="KW-0472">Membrane</keyword>
<evidence type="ECO:0000313" key="4">
    <source>
        <dbReference type="EMBL" id="EQD65872.1"/>
    </source>
</evidence>
<reference evidence="4" key="1">
    <citation type="submission" date="2013-08" db="EMBL/GenBank/DDBJ databases">
        <authorList>
            <person name="Mendez C."/>
            <person name="Richter M."/>
            <person name="Ferrer M."/>
            <person name="Sanchez J."/>
        </authorList>
    </citation>
    <scope>NUCLEOTIDE SEQUENCE</scope>
</reference>
<evidence type="ECO:0000256" key="1">
    <source>
        <dbReference type="SAM" id="MobiDB-lite"/>
    </source>
</evidence>
<sequence length="77" mass="8606">MYVALGEGLGTHGAWALRLYDKPFVRWVWLGGLFIALGGFVTLLDRRFRVRVRDAAPDEDAGGEQTSTLRKLREADA</sequence>
<evidence type="ECO:0000256" key="2">
    <source>
        <dbReference type="SAM" id="Phobius"/>
    </source>
</evidence>
<name>T1B7J9_9ZZZZ</name>
<accession>T1B7J9</accession>
<organism evidence="4">
    <name type="scientific">mine drainage metagenome</name>
    <dbReference type="NCBI Taxonomy" id="410659"/>
    <lineage>
        <taxon>unclassified sequences</taxon>
        <taxon>metagenomes</taxon>
        <taxon>ecological metagenomes</taxon>
    </lineage>
</organism>
<reference evidence="4" key="2">
    <citation type="journal article" date="2014" name="ISME J.">
        <title>Microbial stratification in low pH oxic and suboxic macroscopic growths along an acid mine drainage.</title>
        <authorList>
            <person name="Mendez-Garcia C."/>
            <person name="Mesa V."/>
            <person name="Sprenger R.R."/>
            <person name="Richter M."/>
            <person name="Diez M.S."/>
            <person name="Solano J."/>
            <person name="Bargiela R."/>
            <person name="Golyshina O.V."/>
            <person name="Manteca A."/>
            <person name="Ramos J.L."/>
            <person name="Gallego J.R."/>
            <person name="Llorente I."/>
            <person name="Martins Dos Santos V.A."/>
            <person name="Jensen O.N."/>
            <person name="Pelaez A.I."/>
            <person name="Sanchez J."/>
            <person name="Ferrer M."/>
        </authorList>
    </citation>
    <scope>NUCLEOTIDE SEQUENCE</scope>
</reference>
<dbReference type="Pfam" id="PF16327">
    <property type="entry name" value="CcmF_C"/>
    <property type="match status" value="1"/>
</dbReference>
<dbReference type="EMBL" id="AUZX01005989">
    <property type="protein sequence ID" value="EQD65872.1"/>
    <property type="molecule type" value="Genomic_DNA"/>
</dbReference>
<feature type="transmembrane region" description="Helical" evidence="2">
    <location>
        <begin position="24"/>
        <end position="44"/>
    </location>
</feature>
<keyword evidence="2" id="KW-1133">Transmembrane helix</keyword>
<keyword evidence="2" id="KW-0812">Transmembrane</keyword>
<dbReference type="InterPro" id="IPR032523">
    <property type="entry name" value="CcmF_C"/>
</dbReference>
<gene>
    <name evidence="4" type="ORF">B1A_08371</name>
</gene>
<feature type="domain" description="Cytochrome c-type biogenesis protein CcmF C-terminal" evidence="3">
    <location>
        <begin position="1"/>
        <end position="46"/>
    </location>
</feature>
<feature type="region of interest" description="Disordered" evidence="1">
    <location>
        <begin position="57"/>
        <end position="77"/>
    </location>
</feature>
<dbReference type="AlphaFoldDB" id="T1B7J9"/>
<evidence type="ECO:0000259" key="3">
    <source>
        <dbReference type="Pfam" id="PF16327"/>
    </source>
</evidence>
<proteinExistence type="predicted"/>
<comment type="caution">
    <text evidence="4">The sequence shown here is derived from an EMBL/GenBank/DDBJ whole genome shotgun (WGS) entry which is preliminary data.</text>
</comment>
<protein>
    <recommendedName>
        <fullName evidence="3">Cytochrome c-type biogenesis protein CcmF C-terminal domain-containing protein</fullName>
    </recommendedName>
</protein>